<evidence type="ECO:0000256" key="11">
    <source>
        <dbReference type="ARBA" id="ARBA00023014"/>
    </source>
</evidence>
<comment type="cofactor">
    <cofactor evidence="1">
        <name>[4Fe-4S] cluster</name>
        <dbReference type="ChEBI" id="CHEBI:49883"/>
    </cofactor>
</comment>
<keyword evidence="16" id="KW-1185">Reference proteome</keyword>
<keyword evidence="12 13" id="KW-0143">Chaperone</keyword>
<dbReference type="GO" id="GO:0005737">
    <property type="term" value="C:cytoplasm"/>
    <property type="evidence" value="ECO:0007669"/>
    <property type="project" value="UniProtKB-SubCell"/>
</dbReference>
<dbReference type="InterPro" id="IPR010723">
    <property type="entry name" value="HemN_C"/>
</dbReference>
<dbReference type="SFLD" id="SFLDG01065">
    <property type="entry name" value="anaerobic_coproporphyrinogen-I"/>
    <property type="match status" value="1"/>
</dbReference>
<dbReference type="Pfam" id="PF04055">
    <property type="entry name" value="Radical_SAM"/>
    <property type="match status" value="1"/>
</dbReference>
<dbReference type="AlphaFoldDB" id="A0A094JH10"/>
<evidence type="ECO:0000256" key="7">
    <source>
        <dbReference type="ARBA" id="ARBA00022617"/>
    </source>
</evidence>
<evidence type="ECO:0000256" key="12">
    <source>
        <dbReference type="ARBA" id="ARBA00023186"/>
    </source>
</evidence>
<dbReference type="eggNOG" id="COG0635">
    <property type="taxonomic scope" value="Bacteria"/>
</dbReference>
<proteinExistence type="inferred from homology"/>
<evidence type="ECO:0000256" key="5">
    <source>
        <dbReference type="ARBA" id="ARBA00022485"/>
    </source>
</evidence>
<comment type="subcellular location">
    <subcellularLocation>
        <location evidence="2 13">Cytoplasm</location>
    </subcellularLocation>
</comment>
<evidence type="ECO:0000313" key="15">
    <source>
        <dbReference type="EMBL" id="KFZ39255.1"/>
    </source>
</evidence>
<dbReference type="PANTHER" id="PTHR13932">
    <property type="entry name" value="COPROPORPHYRINIGEN III OXIDASE"/>
    <property type="match status" value="1"/>
</dbReference>
<dbReference type="FunFam" id="3.20.20.70:FF:000124">
    <property type="entry name" value="Heme chaperone HemW"/>
    <property type="match status" value="1"/>
</dbReference>
<keyword evidence="9 13" id="KW-0479">Metal-binding</keyword>
<comment type="similarity">
    <text evidence="3">Belongs to the anaerobic coproporphyrinogen-III oxidase family. HemW subfamily.</text>
</comment>
<evidence type="ECO:0000256" key="2">
    <source>
        <dbReference type="ARBA" id="ARBA00004496"/>
    </source>
</evidence>
<feature type="domain" description="Radical SAM core" evidence="14">
    <location>
        <begin position="1"/>
        <end position="234"/>
    </location>
</feature>
<evidence type="ECO:0000256" key="10">
    <source>
        <dbReference type="ARBA" id="ARBA00023004"/>
    </source>
</evidence>
<comment type="function">
    <text evidence="13">Probably acts as a heme chaperone, transferring heme to an unknown acceptor. Binds one molecule of heme per monomer, possibly covalently. Binds 1 [4Fe-4S] cluster. The cluster is coordinated with 3 cysteines and an exchangeable S-adenosyl-L-methionine.</text>
</comment>
<dbReference type="NCBIfam" id="TIGR00539">
    <property type="entry name" value="hemN_rel"/>
    <property type="match status" value="1"/>
</dbReference>
<dbReference type="SFLD" id="SFLDF00562">
    <property type="entry name" value="HemN-like__clustered_with_heat"/>
    <property type="match status" value="1"/>
</dbReference>
<keyword evidence="8 13" id="KW-0949">S-adenosyl-L-methionine</keyword>
<dbReference type="InterPro" id="IPR034505">
    <property type="entry name" value="Coproporphyrinogen-III_oxidase"/>
</dbReference>
<accession>A0A094JH10</accession>
<dbReference type="InterPro" id="IPR006638">
    <property type="entry name" value="Elp3/MiaA/NifB-like_rSAM"/>
</dbReference>
<keyword evidence="10 13" id="KW-0408">Iron</keyword>
<comment type="caution">
    <text evidence="15">The sequence shown here is derived from an EMBL/GenBank/DDBJ whole genome shotgun (WGS) entry which is preliminary data.</text>
</comment>
<dbReference type="InterPro" id="IPR004559">
    <property type="entry name" value="HemW-like"/>
</dbReference>
<dbReference type="SFLD" id="SFLDS00029">
    <property type="entry name" value="Radical_SAM"/>
    <property type="match status" value="1"/>
</dbReference>
<dbReference type="Gene3D" id="3.20.20.70">
    <property type="entry name" value="Aldolase class I"/>
    <property type="match status" value="1"/>
</dbReference>
<sequence>MTQLPPLSLYVHIPWCVRKCPYCDFNSHAQHGEIPQQQYVDELLKDLDTDLKWVQQRPLHSIFIGGGTPSLFDAEQIKRLLDGIAERIPFEADIEITMEANPGTVEHDDFNAYRAAGITRISMGVQSFASDKLNILGRIHGGDEAKKAAASVAKAHYNSFNLDLMHGLPNQSLAQALNDIETAASLNPPHLSWYQLTIEPNTLFHSRPPVLPDDEALWDIYQQGQQRLKALGYRQYEISAYAKPGFECRHNLNYWEFGDYLGIGCGAHGKVTLLDEQQILRSVKVKHPKGYLAGEHLYQVDEVLPEDRPLEYLMNRLRLMGPIAKAEFAARTGVDSSVLDEGMLQGERNGLVTVDAEHWELTDKGHMFVNELLSYFC</sequence>
<dbReference type="OrthoDB" id="9808022at2"/>
<dbReference type="RefSeq" id="WP_052074433.1">
    <property type="nucleotide sequence ID" value="NZ_JPEO01000001.1"/>
</dbReference>
<keyword evidence="11 13" id="KW-0411">Iron-sulfur</keyword>
<dbReference type="SFLD" id="SFLDG01082">
    <property type="entry name" value="B12-binding_domain_containing"/>
    <property type="match status" value="1"/>
</dbReference>
<dbReference type="EMBL" id="JPEO01000001">
    <property type="protein sequence ID" value="KFZ39255.1"/>
    <property type="molecule type" value="Genomic_DNA"/>
</dbReference>
<dbReference type="InterPro" id="IPR058240">
    <property type="entry name" value="rSAM_sf"/>
</dbReference>
<dbReference type="STRING" id="1515746.HR45_02385"/>
<dbReference type="GO" id="GO:0004109">
    <property type="term" value="F:coproporphyrinogen oxidase activity"/>
    <property type="evidence" value="ECO:0007669"/>
    <property type="project" value="InterPro"/>
</dbReference>
<dbReference type="Pfam" id="PF06969">
    <property type="entry name" value="HemN_C"/>
    <property type="match status" value="1"/>
</dbReference>
<evidence type="ECO:0000313" key="16">
    <source>
        <dbReference type="Proteomes" id="UP000029264"/>
    </source>
</evidence>
<dbReference type="GO" id="GO:0006779">
    <property type="term" value="P:porphyrin-containing compound biosynthetic process"/>
    <property type="evidence" value="ECO:0007669"/>
    <property type="project" value="InterPro"/>
</dbReference>
<organism evidence="15 16">
    <name type="scientific">Shewanella mangrovi</name>
    <dbReference type="NCBI Taxonomy" id="1515746"/>
    <lineage>
        <taxon>Bacteria</taxon>
        <taxon>Pseudomonadati</taxon>
        <taxon>Pseudomonadota</taxon>
        <taxon>Gammaproteobacteria</taxon>
        <taxon>Alteromonadales</taxon>
        <taxon>Shewanellaceae</taxon>
        <taxon>Shewanella</taxon>
    </lineage>
</organism>
<evidence type="ECO:0000256" key="13">
    <source>
        <dbReference type="RuleBase" id="RU364116"/>
    </source>
</evidence>
<keyword evidence="6 13" id="KW-0963">Cytoplasm</keyword>
<evidence type="ECO:0000256" key="8">
    <source>
        <dbReference type="ARBA" id="ARBA00022691"/>
    </source>
</evidence>
<dbReference type="PANTHER" id="PTHR13932:SF5">
    <property type="entry name" value="RADICAL S-ADENOSYL METHIONINE DOMAIN-CONTAINING PROTEIN 1, MITOCHONDRIAL"/>
    <property type="match status" value="1"/>
</dbReference>
<dbReference type="SUPFAM" id="SSF102114">
    <property type="entry name" value="Radical SAM enzymes"/>
    <property type="match status" value="1"/>
</dbReference>
<name>A0A094JH10_9GAMM</name>
<evidence type="ECO:0000259" key="14">
    <source>
        <dbReference type="PROSITE" id="PS51918"/>
    </source>
</evidence>
<dbReference type="Proteomes" id="UP000029264">
    <property type="component" value="Unassembled WGS sequence"/>
</dbReference>
<dbReference type="PROSITE" id="PS51918">
    <property type="entry name" value="RADICAL_SAM"/>
    <property type="match status" value="1"/>
</dbReference>
<reference evidence="15 16" key="1">
    <citation type="submission" date="2014-06" db="EMBL/GenBank/DDBJ databases">
        <title>Shewanella sp. YQH10.</title>
        <authorList>
            <person name="Liu Y."/>
            <person name="Zeng R."/>
        </authorList>
    </citation>
    <scope>NUCLEOTIDE SEQUENCE [LARGE SCALE GENOMIC DNA]</scope>
    <source>
        <strain evidence="15 16">YQH10</strain>
    </source>
</reference>
<dbReference type="SFLD" id="SFLDF00288">
    <property type="entry name" value="HemN-like__clustered_with_nucl"/>
    <property type="match status" value="1"/>
</dbReference>
<dbReference type="GO" id="GO:0046872">
    <property type="term" value="F:metal ion binding"/>
    <property type="evidence" value="ECO:0007669"/>
    <property type="project" value="UniProtKB-UniRule"/>
</dbReference>
<evidence type="ECO:0000256" key="4">
    <source>
        <dbReference type="ARBA" id="ARBA00017228"/>
    </source>
</evidence>
<dbReference type="SMART" id="SM00729">
    <property type="entry name" value="Elp3"/>
    <property type="match status" value="1"/>
</dbReference>
<dbReference type="GO" id="GO:0051539">
    <property type="term" value="F:4 iron, 4 sulfur cluster binding"/>
    <property type="evidence" value="ECO:0007669"/>
    <property type="project" value="UniProtKB-UniRule"/>
</dbReference>
<dbReference type="InterPro" id="IPR013785">
    <property type="entry name" value="Aldolase_TIM"/>
</dbReference>
<evidence type="ECO:0000256" key="1">
    <source>
        <dbReference type="ARBA" id="ARBA00001966"/>
    </source>
</evidence>
<dbReference type="InterPro" id="IPR007197">
    <property type="entry name" value="rSAM"/>
</dbReference>
<keyword evidence="7 13" id="KW-0349">Heme</keyword>
<evidence type="ECO:0000256" key="3">
    <source>
        <dbReference type="ARBA" id="ARBA00006100"/>
    </source>
</evidence>
<gene>
    <name evidence="15" type="ORF">HR45_02385</name>
</gene>
<evidence type="ECO:0000256" key="9">
    <source>
        <dbReference type="ARBA" id="ARBA00022723"/>
    </source>
</evidence>
<evidence type="ECO:0000256" key="6">
    <source>
        <dbReference type="ARBA" id="ARBA00022490"/>
    </source>
</evidence>
<keyword evidence="5 13" id="KW-0004">4Fe-4S</keyword>
<protein>
    <recommendedName>
        <fullName evidence="4 13">Heme chaperone HemW</fullName>
    </recommendedName>
</protein>